<dbReference type="STRING" id="439228.SAMN06295920_11322"/>
<evidence type="ECO:0000259" key="15">
    <source>
        <dbReference type="Pfam" id="PF00593"/>
    </source>
</evidence>
<reference evidence="18" key="1">
    <citation type="submission" date="2017-02" db="EMBL/GenBank/DDBJ databases">
        <authorList>
            <person name="Varghese N."/>
            <person name="Submissions S."/>
        </authorList>
    </citation>
    <scope>NUCLEOTIDE SEQUENCE [LARGE SCALE GENOMIC DNA]</scope>
    <source>
        <strain evidence="18">UM2</strain>
    </source>
</reference>
<evidence type="ECO:0000313" key="18">
    <source>
        <dbReference type="Proteomes" id="UP000189818"/>
    </source>
</evidence>
<evidence type="ECO:0000256" key="5">
    <source>
        <dbReference type="ARBA" id="ARBA00022692"/>
    </source>
</evidence>
<keyword evidence="2 11" id="KW-0813">Transport</keyword>
<evidence type="ECO:0000256" key="11">
    <source>
        <dbReference type="PROSITE-ProRule" id="PRU01360"/>
    </source>
</evidence>
<dbReference type="RefSeq" id="WP_079650339.1">
    <property type="nucleotide sequence ID" value="NZ_FUYM01000013.1"/>
</dbReference>
<dbReference type="AlphaFoldDB" id="A0A1T5GA15"/>
<dbReference type="PANTHER" id="PTHR32552:SF81">
    <property type="entry name" value="TONB-DEPENDENT OUTER MEMBRANE RECEPTOR"/>
    <property type="match status" value="1"/>
</dbReference>
<evidence type="ECO:0000256" key="2">
    <source>
        <dbReference type="ARBA" id="ARBA00022448"/>
    </source>
</evidence>
<sequence>MRHASHVRKFMAGSALIAMAFTWSVPALAAAERVAPAATEAGDASAEILVTARRRNESVQSVPIAITVLTAEDIARSGVEGVGDIANLSPNVSFDNALNLGTNFLTIRGQGQSQYSPPPAAIVVDGVLTISPLQFNVDEFGLQQVEVLKGPQGAIYGRNAIAGAINISSLKPGDDFDARVMAGYGRGEEWKAKAMVSGPVVADLLSVLGGVSFTDRRGQVRNVTTGEYSDKMKDFTGRLRAVVTPAEGFELDLKYTYSDAKGRDPAYVTSRSGNPRISSDPFDSNRVGTNPRTLHDLSGRAIYDTGFGTLIATLAYVHVREDITADFDFSALDIFAVKQRQQESGFSQELRFASPTGGSLRWLFGGYHVRSKRRLGADIFADPFFLGVTPAPTQADFLIARSNDLNRYETWSGFANVEYDLLPTLELAVAARYDDDSLQQFPGTGGSQKASFAKWQPKGTLTFKPVPGVMVYGSVGRGFRSGDFNASGSSFGNPVIAAEVATNYEVGAKARLLDGTVSIEGALFRTDLKNGQFKIFDGGGATNVGINIDKTRIEGFEVAGAVRLVRGFTFTGSFGHTDPKVVRFTLPPGYGAPVNYIGNRPPRISRYTANIGFDAEIPVGDGLNLFVRPEYRFTSGYYWDLENRYRRPSIDLVDLRAGIEGGEGRWSVTGWVHNALNQKVTADYQPFTNSGHPLGIDAYYPPVGSTYGIELSYRF</sequence>
<accession>A0A1T5GA15</accession>
<evidence type="ECO:0000256" key="13">
    <source>
        <dbReference type="SAM" id="MobiDB-lite"/>
    </source>
</evidence>
<dbReference type="InterPro" id="IPR000531">
    <property type="entry name" value="Beta-barrel_TonB"/>
</dbReference>
<keyword evidence="14" id="KW-0732">Signal</keyword>
<dbReference type="CDD" id="cd01347">
    <property type="entry name" value="ligand_gated_channel"/>
    <property type="match status" value="1"/>
</dbReference>
<keyword evidence="3 11" id="KW-1134">Transmembrane beta strand</keyword>
<evidence type="ECO:0000256" key="3">
    <source>
        <dbReference type="ARBA" id="ARBA00022452"/>
    </source>
</evidence>
<feature type="region of interest" description="Disordered" evidence="13">
    <location>
        <begin position="264"/>
        <end position="290"/>
    </location>
</feature>
<comment type="subcellular location">
    <subcellularLocation>
        <location evidence="1 11">Cell outer membrane</location>
        <topology evidence="1 11">Multi-pass membrane protein</topology>
    </subcellularLocation>
</comment>
<keyword evidence="6" id="KW-0408">Iron</keyword>
<dbReference type="PROSITE" id="PS52016">
    <property type="entry name" value="TONB_DEPENDENT_REC_3"/>
    <property type="match status" value="1"/>
</dbReference>
<dbReference type="PANTHER" id="PTHR32552">
    <property type="entry name" value="FERRICHROME IRON RECEPTOR-RELATED"/>
    <property type="match status" value="1"/>
</dbReference>
<evidence type="ECO:0000313" key="17">
    <source>
        <dbReference type="EMBL" id="SKC05258.1"/>
    </source>
</evidence>
<dbReference type="Pfam" id="PF00593">
    <property type="entry name" value="TonB_dep_Rec_b-barrel"/>
    <property type="match status" value="1"/>
</dbReference>
<keyword evidence="7" id="KW-0406">Ion transport</keyword>
<organism evidence="17 18">
    <name type="scientific">Rhizorhabdus histidinilytica</name>
    <dbReference type="NCBI Taxonomy" id="439228"/>
    <lineage>
        <taxon>Bacteria</taxon>
        <taxon>Pseudomonadati</taxon>
        <taxon>Pseudomonadota</taxon>
        <taxon>Alphaproteobacteria</taxon>
        <taxon>Sphingomonadales</taxon>
        <taxon>Sphingomonadaceae</taxon>
        <taxon>Rhizorhabdus</taxon>
    </lineage>
</organism>
<dbReference type="InterPro" id="IPR039426">
    <property type="entry name" value="TonB-dep_rcpt-like"/>
</dbReference>
<keyword evidence="5 11" id="KW-0812">Transmembrane</keyword>
<dbReference type="OrthoDB" id="9760333at2"/>
<evidence type="ECO:0000256" key="7">
    <source>
        <dbReference type="ARBA" id="ARBA00023065"/>
    </source>
</evidence>
<dbReference type="Gene3D" id="2.40.170.20">
    <property type="entry name" value="TonB-dependent receptor, beta-barrel domain"/>
    <property type="match status" value="1"/>
</dbReference>
<evidence type="ECO:0000256" key="14">
    <source>
        <dbReference type="SAM" id="SignalP"/>
    </source>
</evidence>
<evidence type="ECO:0000256" key="8">
    <source>
        <dbReference type="ARBA" id="ARBA00023077"/>
    </source>
</evidence>
<feature type="domain" description="TonB-dependent receptor plug" evidence="16">
    <location>
        <begin position="59"/>
        <end position="164"/>
    </location>
</feature>
<feature type="signal peptide" evidence="14">
    <location>
        <begin position="1"/>
        <end position="29"/>
    </location>
</feature>
<evidence type="ECO:0000259" key="16">
    <source>
        <dbReference type="Pfam" id="PF07715"/>
    </source>
</evidence>
<gene>
    <name evidence="17" type="ORF">SAMN06295920_11322</name>
</gene>
<dbReference type="InterPro" id="IPR012910">
    <property type="entry name" value="Plug_dom"/>
</dbReference>
<keyword evidence="9 11" id="KW-0472">Membrane</keyword>
<keyword evidence="8 12" id="KW-0798">TonB box</keyword>
<evidence type="ECO:0000256" key="9">
    <source>
        <dbReference type="ARBA" id="ARBA00023136"/>
    </source>
</evidence>
<keyword evidence="4" id="KW-0410">Iron transport</keyword>
<dbReference type="GO" id="GO:0009279">
    <property type="term" value="C:cell outer membrane"/>
    <property type="evidence" value="ECO:0007669"/>
    <property type="project" value="UniProtKB-SubCell"/>
</dbReference>
<name>A0A1T5GA15_9SPHN</name>
<evidence type="ECO:0000256" key="12">
    <source>
        <dbReference type="RuleBase" id="RU003357"/>
    </source>
</evidence>
<proteinExistence type="inferred from homology"/>
<keyword evidence="18" id="KW-1185">Reference proteome</keyword>
<dbReference type="GO" id="GO:0006826">
    <property type="term" value="P:iron ion transport"/>
    <property type="evidence" value="ECO:0007669"/>
    <property type="project" value="UniProtKB-KW"/>
</dbReference>
<feature type="chain" id="PRO_5012662377" evidence="14">
    <location>
        <begin position="30"/>
        <end position="715"/>
    </location>
</feature>
<dbReference type="SUPFAM" id="SSF56935">
    <property type="entry name" value="Porins"/>
    <property type="match status" value="1"/>
</dbReference>
<evidence type="ECO:0000256" key="4">
    <source>
        <dbReference type="ARBA" id="ARBA00022496"/>
    </source>
</evidence>
<protein>
    <submittedName>
        <fullName evidence="17">Iron complex outermembrane recepter protein</fullName>
    </submittedName>
</protein>
<dbReference type="Pfam" id="PF07715">
    <property type="entry name" value="Plug"/>
    <property type="match status" value="1"/>
</dbReference>
<feature type="domain" description="TonB-dependent receptor-like beta-barrel" evidence="15">
    <location>
        <begin position="254"/>
        <end position="674"/>
    </location>
</feature>
<keyword evidence="10 11" id="KW-0998">Cell outer membrane</keyword>
<evidence type="ECO:0000256" key="10">
    <source>
        <dbReference type="ARBA" id="ARBA00023237"/>
    </source>
</evidence>
<dbReference type="Proteomes" id="UP000189818">
    <property type="component" value="Unassembled WGS sequence"/>
</dbReference>
<dbReference type="InterPro" id="IPR036942">
    <property type="entry name" value="Beta-barrel_TonB_sf"/>
</dbReference>
<dbReference type="EMBL" id="FUYM01000013">
    <property type="protein sequence ID" value="SKC05258.1"/>
    <property type="molecule type" value="Genomic_DNA"/>
</dbReference>
<comment type="similarity">
    <text evidence="11 12">Belongs to the TonB-dependent receptor family.</text>
</comment>
<evidence type="ECO:0000256" key="1">
    <source>
        <dbReference type="ARBA" id="ARBA00004571"/>
    </source>
</evidence>
<evidence type="ECO:0000256" key="6">
    <source>
        <dbReference type="ARBA" id="ARBA00023004"/>
    </source>
</evidence>